<dbReference type="Proteomes" id="UP000025227">
    <property type="component" value="Unplaced"/>
</dbReference>
<dbReference type="OrthoDB" id="5873432at2759"/>
<dbReference type="WBParaSite" id="HCON_00181890-00001">
    <property type="protein sequence ID" value="HCON_00181890-00001"/>
    <property type="gene ID" value="HCON_00181890"/>
</dbReference>
<name>A0A7I4Z6L0_HAECO</name>
<protein>
    <submittedName>
        <fullName evidence="2">Thyroglobulin type-1 domain-containing protein</fullName>
    </submittedName>
</protein>
<organism evidence="1 2">
    <name type="scientific">Haemonchus contortus</name>
    <name type="common">Barber pole worm</name>
    <dbReference type="NCBI Taxonomy" id="6289"/>
    <lineage>
        <taxon>Eukaryota</taxon>
        <taxon>Metazoa</taxon>
        <taxon>Ecdysozoa</taxon>
        <taxon>Nematoda</taxon>
        <taxon>Chromadorea</taxon>
        <taxon>Rhabditida</taxon>
        <taxon>Rhabditina</taxon>
        <taxon>Rhabditomorpha</taxon>
        <taxon>Strongyloidea</taxon>
        <taxon>Trichostrongylidae</taxon>
        <taxon>Haemonchus</taxon>
    </lineage>
</organism>
<keyword evidence="1" id="KW-1185">Reference proteome</keyword>
<proteinExistence type="predicted"/>
<accession>A0A7I4Z6L0</accession>
<evidence type="ECO:0000313" key="1">
    <source>
        <dbReference type="Proteomes" id="UP000025227"/>
    </source>
</evidence>
<sequence length="98" mass="10991">MPNTYETTRSTVTNNTQISPSSLYDPALFYNTAAPNAPNKEKVLTFCTKDVALRDNRNMVIACGEEMDIWYPARCPQGADCFLSDDSTYRLCCMVFDG</sequence>
<reference evidence="2" key="1">
    <citation type="submission" date="2020-12" db="UniProtKB">
        <authorList>
            <consortium name="WormBaseParasite"/>
        </authorList>
    </citation>
    <scope>IDENTIFICATION</scope>
    <source>
        <strain evidence="2">MHco3</strain>
    </source>
</reference>
<evidence type="ECO:0000313" key="2">
    <source>
        <dbReference type="WBParaSite" id="HCON_00181890-00001"/>
    </source>
</evidence>
<dbReference type="AlphaFoldDB" id="A0A7I4Z6L0"/>